<protein>
    <recommendedName>
        <fullName evidence="3">Aldehyde dehydrogenase domain-containing protein</fullName>
    </recommendedName>
</protein>
<evidence type="ECO:0000256" key="1">
    <source>
        <dbReference type="ARBA" id="ARBA00009986"/>
    </source>
</evidence>
<evidence type="ECO:0000313" key="5">
    <source>
        <dbReference type="Proteomes" id="UP001148786"/>
    </source>
</evidence>
<name>A0A9W8JMC4_9AGAR</name>
<gene>
    <name evidence="4" type="ORF">NLJ89_g12183</name>
</gene>
<sequence length="137" mass="15201">MSDYTPIEEIPKIVGSLCTTFLTGHTKPLAYRQHQLRQLARFAQENADALASAIQRDLGRPKQETIMAEVGAIVERSLICAEKVAEWAGTEELAGRVAPWQRGWRPRVVKEPKGVVLVIACVFLLSFSSRCSLSGYD</sequence>
<accession>A0A9W8JMC4</accession>
<reference evidence="4" key="1">
    <citation type="submission" date="2022-07" db="EMBL/GenBank/DDBJ databases">
        <title>Genome Sequence of Agrocybe chaxingu.</title>
        <authorList>
            <person name="Buettner E."/>
        </authorList>
    </citation>
    <scope>NUCLEOTIDE SEQUENCE</scope>
    <source>
        <strain evidence="4">MP-N11</strain>
    </source>
</reference>
<organism evidence="4 5">
    <name type="scientific">Agrocybe chaxingu</name>
    <dbReference type="NCBI Taxonomy" id="84603"/>
    <lineage>
        <taxon>Eukaryota</taxon>
        <taxon>Fungi</taxon>
        <taxon>Dikarya</taxon>
        <taxon>Basidiomycota</taxon>
        <taxon>Agaricomycotina</taxon>
        <taxon>Agaricomycetes</taxon>
        <taxon>Agaricomycetidae</taxon>
        <taxon>Agaricales</taxon>
        <taxon>Agaricineae</taxon>
        <taxon>Strophariaceae</taxon>
        <taxon>Agrocybe</taxon>
    </lineage>
</organism>
<evidence type="ECO:0000256" key="2">
    <source>
        <dbReference type="ARBA" id="ARBA00023002"/>
    </source>
</evidence>
<feature type="domain" description="Aldehyde dehydrogenase" evidence="3">
    <location>
        <begin position="26"/>
        <end position="120"/>
    </location>
</feature>
<dbReference type="GO" id="GO:0006081">
    <property type="term" value="P:aldehyde metabolic process"/>
    <property type="evidence" value="ECO:0007669"/>
    <property type="project" value="InterPro"/>
</dbReference>
<evidence type="ECO:0000313" key="4">
    <source>
        <dbReference type="EMBL" id="KAJ3481791.1"/>
    </source>
</evidence>
<dbReference type="PANTHER" id="PTHR43570:SF16">
    <property type="entry name" value="ALDEHYDE DEHYDROGENASE TYPE III, ISOFORM Q"/>
    <property type="match status" value="1"/>
</dbReference>
<dbReference type="AlphaFoldDB" id="A0A9W8JMC4"/>
<dbReference type="Pfam" id="PF00171">
    <property type="entry name" value="Aldedh"/>
    <property type="match status" value="1"/>
</dbReference>
<dbReference type="Gene3D" id="3.40.605.10">
    <property type="entry name" value="Aldehyde Dehydrogenase, Chain A, domain 1"/>
    <property type="match status" value="1"/>
</dbReference>
<proteinExistence type="inferred from homology"/>
<dbReference type="Proteomes" id="UP001148786">
    <property type="component" value="Unassembled WGS sequence"/>
</dbReference>
<keyword evidence="2" id="KW-0560">Oxidoreductase</keyword>
<dbReference type="InterPro" id="IPR016162">
    <property type="entry name" value="Ald_DH_N"/>
</dbReference>
<dbReference type="EMBL" id="JANKHO010003667">
    <property type="protein sequence ID" value="KAJ3481791.1"/>
    <property type="molecule type" value="Genomic_DNA"/>
</dbReference>
<keyword evidence="5" id="KW-1185">Reference proteome</keyword>
<dbReference type="InterPro" id="IPR015590">
    <property type="entry name" value="Aldehyde_DH_dom"/>
</dbReference>
<dbReference type="SUPFAM" id="SSF53720">
    <property type="entry name" value="ALDH-like"/>
    <property type="match status" value="1"/>
</dbReference>
<comment type="caution">
    <text evidence="4">The sequence shown here is derived from an EMBL/GenBank/DDBJ whole genome shotgun (WGS) entry which is preliminary data.</text>
</comment>
<dbReference type="PANTHER" id="PTHR43570">
    <property type="entry name" value="ALDEHYDE DEHYDROGENASE"/>
    <property type="match status" value="1"/>
</dbReference>
<dbReference type="GO" id="GO:0005737">
    <property type="term" value="C:cytoplasm"/>
    <property type="evidence" value="ECO:0007669"/>
    <property type="project" value="TreeGrafter"/>
</dbReference>
<evidence type="ECO:0000259" key="3">
    <source>
        <dbReference type="Pfam" id="PF00171"/>
    </source>
</evidence>
<dbReference type="GO" id="GO:0004029">
    <property type="term" value="F:aldehyde dehydrogenase (NAD+) activity"/>
    <property type="evidence" value="ECO:0007669"/>
    <property type="project" value="TreeGrafter"/>
</dbReference>
<dbReference type="InterPro" id="IPR012394">
    <property type="entry name" value="Aldehyde_DH_NAD(P)"/>
</dbReference>
<comment type="similarity">
    <text evidence="1">Belongs to the aldehyde dehydrogenase family.</text>
</comment>
<dbReference type="OrthoDB" id="440325at2759"/>
<dbReference type="InterPro" id="IPR016161">
    <property type="entry name" value="Ald_DH/histidinol_DH"/>
</dbReference>